<evidence type="ECO:0000313" key="2">
    <source>
        <dbReference type="EMBL" id="KAG7285097.1"/>
    </source>
</evidence>
<accession>A0AAD4ETA9</accession>
<comment type="caution">
    <text evidence="2">The sequence shown here is derived from an EMBL/GenBank/DDBJ whole genome shotgun (WGS) entry which is preliminary data.</text>
</comment>
<protein>
    <submittedName>
        <fullName evidence="2">Uncharacterized protein</fullName>
    </submittedName>
</protein>
<feature type="compositionally biased region" description="Basic and acidic residues" evidence="1">
    <location>
        <begin position="230"/>
        <end position="240"/>
    </location>
</feature>
<evidence type="ECO:0000313" key="3">
    <source>
        <dbReference type="Proteomes" id="UP001197093"/>
    </source>
</evidence>
<sequence length="249" mass="27411">MSTPAKHKPESKWNNQAHAALLGVFVDIVATANRVSIVAHKEQIMASLEAHGFQFTWEAVRQRELLLLESPPIFLQTTAVSKTTLPQPTTHMQIFCLILLFTPLDLVVVKMPKWEEIRDDVFEAIIQVLPPISKEQQAEILAMLQAKGHVVTWNAVRQHLQKLRRKEDKNGGAGKADNGEGASGAVPPKTPGGRKKTATRTPGSAGSKRKNVGAEDDDEEDVKPVKMKKLKEETGVKSEESDTNDIGDT</sequence>
<dbReference type="AlphaFoldDB" id="A0AAD4ETA9"/>
<dbReference type="Proteomes" id="UP001197093">
    <property type="component" value="Unassembled WGS sequence"/>
</dbReference>
<gene>
    <name evidence="2" type="ORF">NEMBOFW57_009717</name>
</gene>
<dbReference type="EMBL" id="JAHCVI010000005">
    <property type="protein sequence ID" value="KAG7285097.1"/>
    <property type="molecule type" value="Genomic_DNA"/>
</dbReference>
<keyword evidence="3" id="KW-1185">Reference proteome</keyword>
<evidence type="ECO:0000256" key="1">
    <source>
        <dbReference type="SAM" id="MobiDB-lite"/>
    </source>
</evidence>
<organism evidence="2 3">
    <name type="scientific">Staphylotrichum longicolle</name>
    <dbReference type="NCBI Taxonomy" id="669026"/>
    <lineage>
        <taxon>Eukaryota</taxon>
        <taxon>Fungi</taxon>
        <taxon>Dikarya</taxon>
        <taxon>Ascomycota</taxon>
        <taxon>Pezizomycotina</taxon>
        <taxon>Sordariomycetes</taxon>
        <taxon>Sordariomycetidae</taxon>
        <taxon>Sordariales</taxon>
        <taxon>Chaetomiaceae</taxon>
        <taxon>Staphylotrichum</taxon>
    </lineage>
</organism>
<name>A0AAD4ETA9_9PEZI</name>
<proteinExistence type="predicted"/>
<feature type="region of interest" description="Disordered" evidence="1">
    <location>
        <begin position="163"/>
        <end position="249"/>
    </location>
</feature>
<reference evidence="2" key="1">
    <citation type="submission" date="2023-02" db="EMBL/GenBank/DDBJ databases">
        <authorList>
            <person name="Palmer J.M."/>
        </authorList>
    </citation>
    <scope>NUCLEOTIDE SEQUENCE</scope>
    <source>
        <strain evidence="2">FW57</strain>
    </source>
</reference>